<dbReference type="PANTHER" id="PTHR33406:SF13">
    <property type="entry name" value="MEMBRANE PROTEIN YDFJ"/>
    <property type="match status" value="1"/>
</dbReference>
<dbReference type="EMBL" id="JBFAUK010000037">
    <property type="protein sequence ID" value="MEV5510660.1"/>
    <property type="molecule type" value="Genomic_DNA"/>
</dbReference>
<feature type="transmembrane region" description="Helical" evidence="6">
    <location>
        <begin position="210"/>
        <end position="231"/>
    </location>
</feature>
<gene>
    <name evidence="8" type="ORF">AB0L16_30270</name>
</gene>
<name>A0ABV3K6H4_STRON</name>
<evidence type="ECO:0000313" key="8">
    <source>
        <dbReference type="EMBL" id="MEV5510660.1"/>
    </source>
</evidence>
<dbReference type="InterPro" id="IPR004869">
    <property type="entry name" value="MMPL_dom"/>
</dbReference>
<evidence type="ECO:0000256" key="2">
    <source>
        <dbReference type="ARBA" id="ARBA00022475"/>
    </source>
</evidence>
<evidence type="ECO:0000256" key="4">
    <source>
        <dbReference type="ARBA" id="ARBA00022989"/>
    </source>
</evidence>
<dbReference type="PROSITE" id="PS50156">
    <property type="entry name" value="SSD"/>
    <property type="match status" value="2"/>
</dbReference>
<sequence>MSQRLIRTLTRFRWPLLALWLVALVAAGVAALPIADRLSGGGWYVPGSGSQQAIAATRAGFADRGASDLTLVVRDERNTATDPDFEQRVRRAVDRVTGDKRLRTVGSYGWTTLSPAARGTFLGKDRRTAITLVGLELDDGTARRVLPEVQKDTEHRFAPEGLRVSLVSAGTLWGEINTLSQRGLEKAELITFPLLLVILLLLYRTVAAAVVSFVVSATAIVFTLGLMSLLARHFELSLFVENAATMIGLGVSVDYSLFIISRYTDELARGSGQEAALVTTLRTSGRTVVFSGLIVILAMASLFLVDLNVIQSIALGIVVVVAFAVLASVAVLPLVLRLLGDRVLWGRLPGRRAPSGERGRRWQRVARQIMRRPVLFLLTAVIAMAALAAPSLSLRTFTPDARIVPASSPVRQGFDAMRREFGPGTASPHQVVITSRTPLTAAPGAAKIPLLRDRLAALPHVTGVNSPLEALRGASPRRPLGALEPAVFAQLPADARATVDHFVSADRRTLVLEVIGDDHASAAVSRALVSSMRSLVRELDAPGLRAVVGGESAEGVDANAAIEDGLPAVILVMLVVIYLLLLVTFRSVLLPVKAILINLLSLGATYGVLVLVFQHSALAGPLGFQEFGYLQNFVPVLLLAILFSLSTDYEVFLLHRIREEFDGGADNTSSVARGMARTAPLISGAALLMVAVFGAFAFTGIMPIQQLGLGLAVAIALDATVIRLVVVPAAMQLMGDWNWWLPGRPARPARTSPVAGEPAVRP</sequence>
<evidence type="ECO:0000256" key="6">
    <source>
        <dbReference type="SAM" id="Phobius"/>
    </source>
</evidence>
<feature type="domain" description="SSD" evidence="7">
    <location>
        <begin position="590"/>
        <end position="733"/>
    </location>
</feature>
<reference evidence="8 9" key="1">
    <citation type="submission" date="2024-06" db="EMBL/GenBank/DDBJ databases">
        <title>The Natural Products Discovery Center: Release of the First 8490 Sequenced Strains for Exploring Actinobacteria Biosynthetic Diversity.</title>
        <authorList>
            <person name="Kalkreuter E."/>
            <person name="Kautsar S.A."/>
            <person name="Yang D."/>
            <person name="Bader C.D."/>
            <person name="Teijaro C.N."/>
            <person name="Fluegel L."/>
            <person name="Davis C.M."/>
            <person name="Simpson J.R."/>
            <person name="Lauterbach L."/>
            <person name="Steele A.D."/>
            <person name="Gui C."/>
            <person name="Meng S."/>
            <person name="Li G."/>
            <person name="Viehrig K."/>
            <person name="Ye F."/>
            <person name="Su P."/>
            <person name="Kiefer A.F."/>
            <person name="Nichols A."/>
            <person name="Cepeda A.J."/>
            <person name="Yan W."/>
            <person name="Fan B."/>
            <person name="Jiang Y."/>
            <person name="Adhikari A."/>
            <person name="Zheng C.-J."/>
            <person name="Schuster L."/>
            <person name="Cowan T.M."/>
            <person name="Smanski M.J."/>
            <person name="Chevrette M.G."/>
            <person name="De Carvalho L.P.S."/>
            <person name="Shen B."/>
        </authorList>
    </citation>
    <scope>NUCLEOTIDE SEQUENCE [LARGE SCALE GENOMIC DNA]</scope>
    <source>
        <strain evidence="8 9">NPDC052347</strain>
    </source>
</reference>
<evidence type="ECO:0000256" key="5">
    <source>
        <dbReference type="ARBA" id="ARBA00023136"/>
    </source>
</evidence>
<evidence type="ECO:0000259" key="7">
    <source>
        <dbReference type="PROSITE" id="PS50156"/>
    </source>
</evidence>
<evidence type="ECO:0000313" key="9">
    <source>
        <dbReference type="Proteomes" id="UP001552594"/>
    </source>
</evidence>
<organism evidence="8 9">
    <name type="scientific">Streptomyces orinoci</name>
    <name type="common">Streptoverticillium orinoci</name>
    <dbReference type="NCBI Taxonomy" id="67339"/>
    <lineage>
        <taxon>Bacteria</taxon>
        <taxon>Bacillati</taxon>
        <taxon>Actinomycetota</taxon>
        <taxon>Actinomycetes</taxon>
        <taxon>Kitasatosporales</taxon>
        <taxon>Streptomycetaceae</taxon>
        <taxon>Streptomyces</taxon>
    </lineage>
</organism>
<dbReference type="PANTHER" id="PTHR33406">
    <property type="entry name" value="MEMBRANE PROTEIN MJ1562-RELATED"/>
    <property type="match status" value="1"/>
</dbReference>
<feature type="domain" description="SSD" evidence="7">
    <location>
        <begin position="209"/>
        <end position="338"/>
    </location>
</feature>
<keyword evidence="4 6" id="KW-1133">Transmembrane helix</keyword>
<feature type="transmembrane region" description="Helical" evidence="6">
    <location>
        <begin position="565"/>
        <end position="583"/>
    </location>
</feature>
<proteinExistence type="predicted"/>
<keyword evidence="2" id="KW-1003">Cell membrane</keyword>
<feature type="transmembrane region" description="Helical" evidence="6">
    <location>
        <begin position="288"/>
        <end position="307"/>
    </location>
</feature>
<comment type="caution">
    <text evidence="8">The sequence shown here is derived from an EMBL/GenBank/DDBJ whole genome shotgun (WGS) entry which is preliminary data.</text>
</comment>
<accession>A0ABV3K6H4</accession>
<protein>
    <submittedName>
        <fullName evidence="8">MMPL family transporter</fullName>
    </submittedName>
</protein>
<dbReference type="InterPro" id="IPR000731">
    <property type="entry name" value="SSD"/>
</dbReference>
<keyword evidence="9" id="KW-1185">Reference proteome</keyword>
<feature type="transmembrane region" description="Helical" evidence="6">
    <location>
        <begin position="595"/>
        <end position="613"/>
    </location>
</feature>
<evidence type="ECO:0000256" key="1">
    <source>
        <dbReference type="ARBA" id="ARBA00004651"/>
    </source>
</evidence>
<keyword evidence="3 6" id="KW-0812">Transmembrane</keyword>
<feature type="transmembrane region" description="Helical" evidence="6">
    <location>
        <begin position="681"/>
        <end position="701"/>
    </location>
</feature>
<keyword evidence="5 6" id="KW-0472">Membrane</keyword>
<dbReference type="Proteomes" id="UP001552594">
    <property type="component" value="Unassembled WGS sequence"/>
</dbReference>
<feature type="transmembrane region" description="Helical" evidence="6">
    <location>
        <begin position="243"/>
        <end position="260"/>
    </location>
</feature>
<evidence type="ECO:0000256" key="3">
    <source>
        <dbReference type="ARBA" id="ARBA00022692"/>
    </source>
</evidence>
<feature type="transmembrane region" description="Helical" evidence="6">
    <location>
        <begin position="707"/>
        <end position="726"/>
    </location>
</feature>
<feature type="transmembrane region" description="Helical" evidence="6">
    <location>
        <begin position="313"/>
        <end position="339"/>
    </location>
</feature>
<dbReference type="SUPFAM" id="SSF82866">
    <property type="entry name" value="Multidrug efflux transporter AcrB transmembrane domain"/>
    <property type="match status" value="2"/>
</dbReference>
<dbReference type="InterPro" id="IPR050545">
    <property type="entry name" value="Mycobact_MmpL"/>
</dbReference>
<feature type="transmembrane region" description="Helical" evidence="6">
    <location>
        <begin position="374"/>
        <end position="394"/>
    </location>
</feature>
<dbReference type="Gene3D" id="1.20.1640.10">
    <property type="entry name" value="Multidrug efflux transporter AcrB transmembrane domain"/>
    <property type="match status" value="2"/>
</dbReference>
<dbReference type="RefSeq" id="WP_109278463.1">
    <property type="nucleotide sequence ID" value="NZ_JBFAUK010000037.1"/>
</dbReference>
<comment type="subcellular location">
    <subcellularLocation>
        <location evidence="1">Cell membrane</location>
        <topology evidence="1">Multi-pass membrane protein</topology>
    </subcellularLocation>
</comment>
<feature type="transmembrane region" description="Helical" evidence="6">
    <location>
        <begin position="187"/>
        <end position="203"/>
    </location>
</feature>
<feature type="transmembrane region" description="Helical" evidence="6">
    <location>
        <begin position="633"/>
        <end position="654"/>
    </location>
</feature>
<dbReference type="Pfam" id="PF03176">
    <property type="entry name" value="MMPL"/>
    <property type="match status" value="2"/>
</dbReference>